<feature type="transmembrane region" description="Helical" evidence="11">
    <location>
        <begin position="965"/>
        <end position="989"/>
    </location>
</feature>
<dbReference type="Proteomes" id="UP001458880">
    <property type="component" value="Unassembled WGS sequence"/>
</dbReference>
<evidence type="ECO:0000256" key="1">
    <source>
        <dbReference type="ARBA" id="ARBA00004651"/>
    </source>
</evidence>
<feature type="transmembrane region" description="Helical" evidence="11">
    <location>
        <begin position="81"/>
        <end position="102"/>
    </location>
</feature>
<comment type="similarity">
    <text evidence="2">Belongs to the sodium:solute symporter (SSF) (TC 2.A.21) family.</text>
</comment>
<accession>A0AAW1KPD5</accession>
<reference evidence="12 13" key="1">
    <citation type="journal article" date="2024" name="BMC Genomics">
        <title>De novo assembly and annotation of Popillia japonica's genome with initial clues to its potential as an invasive pest.</title>
        <authorList>
            <person name="Cucini C."/>
            <person name="Boschi S."/>
            <person name="Funari R."/>
            <person name="Cardaioli E."/>
            <person name="Iannotti N."/>
            <person name="Marturano G."/>
            <person name="Paoli F."/>
            <person name="Bruttini M."/>
            <person name="Carapelli A."/>
            <person name="Frati F."/>
            <person name="Nardi F."/>
        </authorList>
    </citation>
    <scope>NUCLEOTIDE SEQUENCE [LARGE SCALE GENOMIC DNA]</scope>
    <source>
        <strain evidence="12">DMR45628</strain>
    </source>
</reference>
<feature type="transmembrane region" description="Helical" evidence="11">
    <location>
        <begin position="272"/>
        <end position="298"/>
    </location>
</feature>
<feature type="transmembrane region" description="Helical" evidence="11">
    <location>
        <begin position="234"/>
        <end position="251"/>
    </location>
</feature>
<dbReference type="GO" id="GO:0006814">
    <property type="term" value="P:sodium ion transport"/>
    <property type="evidence" value="ECO:0007669"/>
    <property type="project" value="UniProtKB-KW"/>
</dbReference>
<feature type="transmembrane region" description="Helical" evidence="11">
    <location>
        <begin position="123"/>
        <end position="143"/>
    </location>
</feature>
<keyword evidence="5 11" id="KW-0812">Transmembrane</keyword>
<evidence type="ECO:0000256" key="7">
    <source>
        <dbReference type="ARBA" id="ARBA00023053"/>
    </source>
</evidence>
<feature type="transmembrane region" description="Helical" evidence="11">
    <location>
        <begin position="318"/>
        <end position="343"/>
    </location>
</feature>
<feature type="transmembrane region" description="Helical" evidence="11">
    <location>
        <begin position="716"/>
        <end position="741"/>
    </location>
</feature>
<dbReference type="InterPro" id="IPR001734">
    <property type="entry name" value="Na/solute_symporter"/>
</dbReference>
<dbReference type="PANTHER" id="PTHR42985">
    <property type="entry name" value="SODIUM-COUPLED MONOCARBOXYLATE TRANSPORTER"/>
    <property type="match status" value="1"/>
</dbReference>
<dbReference type="AlphaFoldDB" id="A0AAW1KPD5"/>
<gene>
    <name evidence="12" type="ORF">QE152_g19831</name>
</gene>
<proteinExistence type="inferred from homology"/>
<evidence type="ECO:0000313" key="13">
    <source>
        <dbReference type="Proteomes" id="UP001458880"/>
    </source>
</evidence>
<feature type="transmembrane region" description="Helical" evidence="11">
    <location>
        <begin position="6"/>
        <end position="27"/>
    </location>
</feature>
<keyword evidence="10" id="KW-0739">Sodium transport</keyword>
<feature type="transmembrane region" description="Helical" evidence="11">
    <location>
        <begin position="793"/>
        <end position="812"/>
    </location>
</feature>
<evidence type="ECO:0000256" key="8">
    <source>
        <dbReference type="ARBA" id="ARBA00023065"/>
    </source>
</evidence>
<feature type="transmembrane region" description="Helical" evidence="11">
    <location>
        <begin position="436"/>
        <end position="457"/>
    </location>
</feature>
<feature type="transmembrane region" description="Helical" evidence="11">
    <location>
        <begin position="912"/>
        <end position="934"/>
    </location>
</feature>
<feature type="transmembrane region" description="Helical" evidence="11">
    <location>
        <begin position="48"/>
        <end position="69"/>
    </location>
</feature>
<feature type="transmembrane region" description="Helical" evidence="11">
    <location>
        <begin position="650"/>
        <end position="670"/>
    </location>
</feature>
<keyword evidence="13" id="KW-1185">Reference proteome</keyword>
<organism evidence="12 13">
    <name type="scientific">Popillia japonica</name>
    <name type="common">Japanese beetle</name>
    <dbReference type="NCBI Taxonomy" id="7064"/>
    <lineage>
        <taxon>Eukaryota</taxon>
        <taxon>Metazoa</taxon>
        <taxon>Ecdysozoa</taxon>
        <taxon>Arthropoda</taxon>
        <taxon>Hexapoda</taxon>
        <taxon>Insecta</taxon>
        <taxon>Pterygota</taxon>
        <taxon>Neoptera</taxon>
        <taxon>Endopterygota</taxon>
        <taxon>Coleoptera</taxon>
        <taxon>Polyphaga</taxon>
        <taxon>Scarabaeiformia</taxon>
        <taxon>Scarabaeidae</taxon>
        <taxon>Rutelinae</taxon>
        <taxon>Popillia</taxon>
    </lineage>
</organism>
<keyword evidence="4" id="KW-1003">Cell membrane</keyword>
<keyword evidence="3" id="KW-0813">Transport</keyword>
<feature type="transmembrane region" description="Helical" evidence="11">
    <location>
        <begin position="185"/>
        <end position="208"/>
    </location>
</feature>
<evidence type="ECO:0000256" key="3">
    <source>
        <dbReference type="ARBA" id="ARBA00022448"/>
    </source>
</evidence>
<dbReference type="PROSITE" id="PS50283">
    <property type="entry name" value="NA_SOLUT_SYMP_3"/>
    <property type="match status" value="2"/>
</dbReference>
<feature type="transmembrane region" description="Helical" evidence="11">
    <location>
        <begin position="824"/>
        <end position="842"/>
    </location>
</feature>
<dbReference type="NCBIfam" id="TIGR00813">
    <property type="entry name" value="sss"/>
    <property type="match status" value="2"/>
</dbReference>
<dbReference type="CDD" id="cd11492">
    <property type="entry name" value="SLC5sbd_NIS-SMVT"/>
    <property type="match status" value="2"/>
</dbReference>
<keyword evidence="9 11" id="KW-0472">Membrane</keyword>
<feature type="transmembrane region" description="Helical" evidence="11">
    <location>
        <begin position="1055"/>
        <end position="1076"/>
    </location>
</feature>
<evidence type="ECO:0000256" key="2">
    <source>
        <dbReference type="ARBA" id="ARBA00006434"/>
    </source>
</evidence>
<feature type="transmembrane region" description="Helical" evidence="11">
    <location>
        <begin position="614"/>
        <end position="638"/>
    </location>
</feature>
<name>A0AAW1KPD5_POPJA</name>
<feature type="transmembrane region" description="Helical" evidence="11">
    <location>
        <begin position="691"/>
        <end position="710"/>
    </location>
</feature>
<evidence type="ECO:0000256" key="6">
    <source>
        <dbReference type="ARBA" id="ARBA00022989"/>
    </source>
</evidence>
<feature type="transmembrane region" description="Helical" evidence="11">
    <location>
        <begin position="1127"/>
        <end position="1148"/>
    </location>
</feature>
<evidence type="ECO:0000256" key="10">
    <source>
        <dbReference type="ARBA" id="ARBA00023201"/>
    </source>
</evidence>
<evidence type="ECO:0000256" key="5">
    <source>
        <dbReference type="ARBA" id="ARBA00022692"/>
    </source>
</evidence>
<dbReference type="GO" id="GO:0015293">
    <property type="term" value="F:symporter activity"/>
    <property type="evidence" value="ECO:0007669"/>
    <property type="project" value="TreeGrafter"/>
</dbReference>
<evidence type="ECO:0000256" key="9">
    <source>
        <dbReference type="ARBA" id="ARBA00023136"/>
    </source>
</evidence>
<dbReference type="InterPro" id="IPR051163">
    <property type="entry name" value="Sodium:Solute_Symporter_SSF"/>
</dbReference>
<protein>
    <submittedName>
        <fullName evidence="12">Sodium:solute symporter family</fullName>
    </submittedName>
</protein>
<dbReference type="GO" id="GO:0005886">
    <property type="term" value="C:plasma membrane"/>
    <property type="evidence" value="ECO:0007669"/>
    <property type="project" value="UniProtKB-SubCell"/>
</dbReference>
<feature type="transmembrane region" description="Helical" evidence="11">
    <location>
        <begin position="155"/>
        <end position="173"/>
    </location>
</feature>
<dbReference type="InterPro" id="IPR038377">
    <property type="entry name" value="Na/Glc_symporter_sf"/>
</dbReference>
<evidence type="ECO:0000313" key="12">
    <source>
        <dbReference type="EMBL" id="KAK9722160.1"/>
    </source>
</evidence>
<dbReference type="EMBL" id="JASPKY010000191">
    <property type="protein sequence ID" value="KAK9722160.1"/>
    <property type="molecule type" value="Genomic_DNA"/>
</dbReference>
<evidence type="ECO:0000256" key="4">
    <source>
        <dbReference type="ARBA" id="ARBA00022475"/>
    </source>
</evidence>
<keyword evidence="8" id="KW-0406">Ion transport</keyword>
<dbReference type="Pfam" id="PF00474">
    <property type="entry name" value="SSF"/>
    <property type="match status" value="2"/>
</dbReference>
<comment type="subcellular location">
    <subcellularLocation>
        <location evidence="1">Cell membrane</location>
        <topology evidence="1">Multi-pass membrane protein</topology>
    </subcellularLocation>
</comment>
<feature type="transmembrane region" description="Helical" evidence="11">
    <location>
        <begin position="403"/>
        <end position="424"/>
    </location>
</feature>
<sequence>MFKTFSWFDYFLFVFMLILSALIGIYYGFFKQQKTATDYLMGGKNMKVWPVAMSMVTSQLSALILISLPADTYRYGLTFSLTIPLMIVVSAVAYYVYLPVFYKLEVTSIYEYLNLRFNNTVRIYASLLFTIHMLLYTPIVVYVPALALGQVTGISIHYITPVVCGVCIFYTTLGGMKAMVKTDTIQFGIMLSTLTVVVILGIISAGGLGEVFQKSYDTGRLHISFDTDITKRDTFWTCTLGAFFMMTNHFSCSQSFVQKCLSLPTYKSIKSVLILQSIGIMVVKLLCIGAGLVIFTIYSDCDPFETKAIKNLDELLPMYVMDVASFIPGFSGLFLSGIFSAALSGLSASLNCLAATIYQDFVSPFIPKSTTQERVSLYLKVLVVILGVLAIACVFIVEKLGGLLALTFSLLGITGGPLLGLFSIGMLAPTVNSKGALCGGITSLIVTGWIITGSLWYKMKGIITYPTLLVFTHGCNETILTMINVTFGNQSNANMNDNATEQNEPLILYRISFYWFVGIGVCIVFAVGIIVSYFTEDDKPLNRDCISPVVQFLLKQDEDEPPKYDTIEKAKRTVTFYSFISNRRSYYTRFIYDLRTYFYHSFTFLDSISPFKIIYFEGSATSSLTNVILTYITAVKILEMQVATFTWLDYFFFALMLISSALVGVYYGFVQKQNTADDYLLGGKRMNIWPTAMSIVSSTLSGFTLLSIPADVYKHGVTYGFIIFACVVMGIASYFFLPLFYKLQITSVYEYLGVRFNNKVRILGSLLYAIYMILFLPIVIYIPALALGQVTNLNVHLITPVVCVVCIFYTTLGGLKAVIWTDAIQFGVMLGSMIVVIVVGLWNEGGFQNVLKNASEGGRLDISFDLDFLKRDTFWAIIIGQSFQQMSYFSVGQGSVQKFMALPSLKAINVTLILAVIGICLIKCLSVFSGLLMFSTYKNCDPIAANSINSSDQILPFYVMQQINFIPGVCGLFISGIFSAGLSTFSAVLNCLAATIYEDFISPFIRTTSMGLVYIVEKLGGLAPLTIAFAGVTSGPILGLFFMGMLLPQITSTGALTGGIASLCIMSWVIMTAQWYKAKGLISYSGLPLSVKGCNYSLMSSNETLTTITETIATNSEEPLAIYRVSFYWYAAMGFMVTVIVAVVVSCFTKEDKPLNKDCISPVIQLLLTNNKSQKYDVIDTTESLCRCK</sequence>
<keyword evidence="6 11" id="KW-1133">Transmembrane helix</keyword>
<feature type="transmembrane region" description="Helical" evidence="11">
    <location>
        <begin position="762"/>
        <end position="787"/>
    </location>
</feature>
<feature type="transmembrane region" description="Helical" evidence="11">
    <location>
        <begin position="1022"/>
        <end position="1043"/>
    </location>
</feature>
<dbReference type="Gene3D" id="1.20.1730.10">
    <property type="entry name" value="Sodium/glucose cotransporter"/>
    <property type="match status" value="2"/>
</dbReference>
<evidence type="ECO:0000256" key="11">
    <source>
        <dbReference type="SAM" id="Phobius"/>
    </source>
</evidence>
<comment type="caution">
    <text evidence="12">The sequence shown here is derived from an EMBL/GenBank/DDBJ whole genome shotgun (WGS) entry which is preliminary data.</text>
</comment>
<feature type="transmembrane region" description="Helical" evidence="11">
    <location>
        <begin position="377"/>
        <end position="397"/>
    </location>
</feature>
<feature type="transmembrane region" description="Helical" evidence="11">
    <location>
        <begin position="513"/>
        <end position="534"/>
    </location>
</feature>
<keyword evidence="7" id="KW-0915">Sodium</keyword>
<dbReference type="PANTHER" id="PTHR42985:SF21">
    <property type="entry name" value="SODIUM-DEPENDENT MULTIVITAMIN TRANSPORTER-LIKE PROTEIN"/>
    <property type="match status" value="1"/>
</dbReference>